<dbReference type="AlphaFoldDB" id="A0A8K0R2K0"/>
<keyword evidence="2" id="KW-1185">Reference proteome</keyword>
<dbReference type="OrthoDB" id="3781812at2759"/>
<feature type="non-terminal residue" evidence="1">
    <location>
        <position position="208"/>
    </location>
</feature>
<sequence>LSEHCVDITTIKKEYRAYLLKGSTISIVADGNYVIRKDIPIRALMASSYKVHDLVQMSQPSCQFRVSYKADHESVIELLNIFTTENVVNVDRINLASGNFDKDIMMYQACRELGIHYAHILPLLKALRGKVSARLMTFKELDSIVAHVRSTDALFKHLVNDLCYRRFKKRISDIKSFEKWLGKPENRELRKMMAEVDQARKRVREAAK</sequence>
<name>A0A8K0R2K0_9PLEO</name>
<protein>
    <submittedName>
        <fullName evidence="1">Uncharacterized protein</fullName>
    </submittedName>
</protein>
<organism evidence="1 2">
    <name type="scientific">Paraphoma chrysanthemicola</name>
    <dbReference type="NCBI Taxonomy" id="798071"/>
    <lineage>
        <taxon>Eukaryota</taxon>
        <taxon>Fungi</taxon>
        <taxon>Dikarya</taxon>
        <taxon>Ascomycota</taxon>
        <taxon>Pezizomycotina</taxon>
        <taxon>Dothideomycetes</taxon>
        <taxon>Pleosporomycetidae</taxon>
        <taxon>Pleosporales</taxon>
        <taxon>Pleosporineae</taxon>
        <taxon>Phaeosphaeriaceae</taxon>
        <taxon>Paraphoma</taxon>
    </lineage>
</organism>
<reference evidence="1" key="1">
    <citation type="journal article" date="2021" name="Nat. Commun.">
        <title>Genetic determinants of endophytism in the Arabidopsis root mycobiome.</title>
        <authorList>
            <person name="Mesny F."/>
            <person name="Miyauchi S."/>
            <person name="Thiergart T."/>
            <person name="Pickel B."/>
            <person name="Atanasova L."/>
            <person name="Karlsson M."/>
            <person name="Huettel B."/>
            <person name="Barry K.W."/>
            <person name="Haridas S."/>
            <person name="Chen C."/>
            <person name="Bauer D."/>
            <person name="Andreopoulos W."/>
            <person name="Pangilinan J."/>
            <person name="LaButti K."/>
            <person name="Riley R."/>
            <person name="Lipzen A."/>
            <person name="Clum A."/>
            <person name="Drula E."/>
            <person name="Henrissat B."/>
            <person name="Kohler A."/>
            <person name="Grigoriev I.V."/>
            <person name="Martin F.M."/>
            <person name="Hacquard S."/>
        </authorList>
    </citation>
    <scope>NUCLEOTIDE SEQUENCE</scope>
    <source>
        <strain evidence="1">MPI-SDFR-AT-0120</strain>
    </source>
</reference>
<dbReference type="Proteomes" id="UP000813461">
    <property type="component" value="Unassembled WGS sequence"/>
</dbReference>
<gene>
    <name evidence="1" type="ORF">FB567DRAFT_401240</name>
</gene>
<accession>A0A8K0R2K0</accession>
<feature type="non-terminal residue" evidence="1">
    <location>
        <position position="1"/>
    </location>
</feature>
<evidence type="ECO:0000313" key="1">
    <source>
        <dbReference type="EMBL" id="KAH7082184.1"/>
    </source>
</evidence>
<dbReference type="EMBL" id="JAGMVJ010000014">
    <property type="protein sequence ID" value="KAH7082184.1"/>
    <property type="molecule type" value="Genomic_DNA"/>
</dbReference>
<comment type="caution">
    <text evidence="1">The sequence shown here is derived from an EMBL/GenBank/DDBJ whole genome shotgun (WGS) entry which is preliminary data.</text>
</comment>
<proteinExistence type="predicted"/>
<evidence type="ECO:0000313" key="2">
    <source>
        <dbReference type="Proteomes" id="UP000813461"/>
    </source>
</evidence>